<comment type="similarity">
    <text evidence="1">Belongs to the 3-beta-HSD family.</text>
</comment>
<dbReference type="Pfam" id="PF01073">
    <property type="entry name" value="3Beta_HSD"/>
    <property type="match status" value="1"/>
</dbReference>
<evidence type="ECO:0000256" key="1">
    <source>
        <dbReference type="ARBA" id="ARBA00009219"/>
    </source>
</evidence>
<dbReference type="InterPro" id="IPR002225">
    <property type="entry name" value="3Beta_OHSteriod_DH/Estase"/>
</dbReference>
<dbReference type="EMBL" id="JAKKPZ010000004">
    <property type="protein sequence ID" value="KAI1721997.1"/>
    <property type="molecule type" value="Genomic_DNA"/>
</dbReference>
<feature type="transmembrane region" description="Helical" evidence="3">
    <location>
        <begin position="413"/>
        <end position="442"/>
    </location>
</feature>
<evidence type="ECO:0000256" key="3">
    <source>
        <dbReference type="SAM" id="Phobius"/>
    </source>
</evidence>
<dbReference type="GO" id="GO:0006694">
    <property type="term" value="P:steroid biosynthetic process"/>
    <property type="evidence" value="ECO:0007669"/>
    <property type="project" value="InterPro"/>
</dbReference>
<accession>A0AAD4NBP4</accession>
<dbReference type="Proteomes" id="UP001201812">
    <property type="component" value="Unassembled WGS sequence"/>
</dbReference>
<keyword evidence="3" id="KW-0472">Membrane</keyword>
<dbReference type="SUPFAM" id="SSF51735">
    <property type="entry name" value="NAD(P)-binding Rossmann-fold domains"/>
    <property type="match status" value="1"/>
</dbReference>
<dbReference type="PANTHER" id="PTHR43245:SF51">
    <property type="entry name" value="SHORT CHAIN DEHYDROGENASE_REDUCTASE FAMILY 42E, MEMBER 2"/>
    <property type="match status" value="1"/>
</dbReference>
<evidence type="ECO:0000259" key="4">
    <source>
        <dbReference type="Pfam" id="PF01073"/>
    </source>
</evidence>
<keyword evidence="6" id="KW-1185">Reference proteome</keyword>
<evidence type="ECO:0000256" key="2">
    <source>
        <dbReference type="ARBA" id="ARBA00023002"/>
    </source>
</evidence>
<feature type="domain" description="3-beta hydroxysteroid dehydrogenase/isomerase" evidence="4">
    <location>
        <begin position="27"/>
        <end position="288"/>
    </location>
</feature>
<evidence type="ECO:0000313" key="6">
    <source>
        <dbReference type="Proteomes" id="UP001201812"/>
    </source>
</evidence>
<proteinExistence type="inferred from homology"/>
<name>A0AAD4NBP4_9BILA</name>
<dbReference type="GO" id="GO:0016616">
    <property type="term" value="F:oxidoreductase activity, acting on the CH-OH group of donors, NAD or NADP as acceptor"/>
    <property type="evidence" value="ECO:0007669"/>
    <property type="project" value="InterPro"/>
</dbReference>
<sequence length="444" mass="50125">MKRKSISGSRNRILSAEIHQLPLRMCILGGGGYLGQHLTKALQNAGHFVVVLDLHFQRFPHIVLDTTRMLQIRGSILDLDALRKALSGCDACFHMAGYGMSGGASLDYEMCMRVNFGGTQLIISECLRLNVPRLIYTSTIGVIFAQEELHMADETTPYAKHFVNAYCESKYLGEVALLQANSPGKLATCALRLRGIYGPGELRTVKTTVDLSRSGWVKATFRKSKLCLTQYSRVDNCVQALLLSEESLRQRNSPTAGQAYHIVDDLPAVDPFGFWYPLIEAAGVSVPKFCIPYWLAYFAAYTMEWLYWLTGMEPLFTRFEANLMAYHNTYSVEKAKRDFGYRPAQNHDLTSTIKFLQHEQKHAEVSKGNNLEQIWKLVIKFLHLLDPSWLAQYLHRSVGIGDCCGPQQVFHKFLMVLSVLILSSMVWPSMVSMLCCSLTYIVSY</sequence>
<keyword evidence="3" id="KW-1133">Transmembrane helix</keyword>
<evidence type="ECO:0000313" key="5">
    <source>
        <dbReference type="EMBL" id="KAI1721997.1"/>
    </source>
</evidence>
<protein>
    <submittedName>
        <fullName evidence="5">3-beta hydroxysteroid dehydrogenase/isomerase family domain-containing protein</fullName>
    </submittedName>
</protein>
<keyword evidence="3" id="KW-0812">Transmembrane</keyword>
<dbReference type="Gene3D" id="3.40.50.720">
    <property type="entry name" value="NAD(P)-binding Rossmann-like Domain"/>
    <property type="match status" value="1"/>
</dbReference>
<dbReference type="AlphaFoldDB" id="A0AAD4NBP4"/>
<gene>
    <name evidence="5" type="ORF">DdX_04290</name>
</gene>
<dbReference type="PANTHER" id="PTHR43245">
    <property type="entry name" value="BIFUNCTIONAL POLYMYXIN RESISTANCE PROTEIN ARNA"/>
    <property type="match status" value="1"/>
</dbReference>
<dbReference type="InterPro" id="IPR036291">
    <property type="entry name" value="NAD(P)-bd_dom_sf"/>
</dbReference>
<reference evidence="5" key="1">
    <citation type="submission" date="2022-01" db="EMBL/GenBank/DDBJ databases">
        <title>Genome Sequence Resource for Two Populations of Ditylenchus destructor, the Migratory Endoparasitic Phytonematode.</title>
        <authorList>
            <person name="Zhang H."/>
            <person name="Lin R."/>
            <person name="Xie B."/>
        </authorList>
    </citation>
    <scope>NUCLEOTIDE SEQUENCE</scope>
    <source>
        <strain evidence="5">BazhouSP</strain>
    </source>
</reference>
<organism evidence="5 6">
    <name type="scientific">Ditylenchus destructor</name>
    <dbReference type="NCBI Taxonomy" id="166010"/>
    <lineage>
        <taxon>Eukaryota</taxon>
        <taxon>Metazoa</taxon>
        <taxon>Ecdysozoa</taxon>
        <taxon>Nematoda</taxon>
        <taxon>Chromadorea</taxon>
        <taxon>Rhabditida</taxon>
        <taxon>Tylenchina</taxon>
        <taxon>Tylenchomorpha</taxon>
        <taxon>Sphaerularioidea</taxon>
        <taxon>Anguinidae</taxon>
        <taxon>Anguininae</taxon>
        <taxon>Ditylenchus</taxon>
    </lineage>
</organism>
<comment type="caution">
    <text evidence="5">The sequence shown here is derived from an EMBL/GenBank/DDBJ whole genome shotgun (WGS) entry which is preliminary data.</text>
</comment>
<dbReference type="InterPro" id="IPR050177">
    <property type="entry name" value="Lipid_A_modif_metabolic_enz"/>
</dbReference>
<keyword evidence="2" id="KW-0560">Oxidoreductase</keyword>